<evidence type="ECO:0000256" key="4">
    <source>
        <dbReference type="ARBA" id="ARBA00022679"/>
    </source>
</evidence>
<evidence type="ECO:0000313" key="8">
    <source>
        <dbReference type="EMBL" id="EFN53552.1"/>
    </source>
</evidence>
<evidence type="ECO:0000256" key="3">
    <source>
        <dbReference type="ARBA" id="ARBA00022576"/>
    </source>
</evidence>
<evidence type="ECO:0000256" key="1">
    <source>
        <dbReference type="ARBA" id="ARBA00001031"/>
    </source>
</evidence>
<dbReference type="OrthoDB" id="15235at2759"/>
<dbReference type="InterPro" id="IPR046348">
    <property type="entry name" value="SIS_dom_sf"/>
</dbReference>
<dbReference type="PANTHER" id="PTHR10937:SF0">
    <property type="entry name" value="GLUTAMINE--FRUCTOSE-6-PHOSPHATE TRANSAMINASE (ISOMERIZING)"/>
    <property type="match status" value="1"/>
</dbReference>
<dbReference type="FunCoup" id="E1ZKU7">
    <property type="interactions" value="1146"/>
</dbReference>
<evidence type="ECO:0000313" key="9">
    <source>
        <dbReference type="Proteomes" id="UP000008141"/>
    </source>
</evidence>
<dbReference type="GeneID" id="17352897"/>
<protein>
    <recommendedName>
        <fullName evidence="2">glutamine--fructose-6-phosphate transaminase (isomerizing)</fullName>
        <ecNumber evidence="2">2.6.1.16</ecNumber>
    </recommendedName>
</protein>
<evidence type="ECO:0000256" key="2">
    <source>
        <dbReference type="ARBA" id="ARBA00012916"/>
    </source>
</evidence>
<dbReference type="STRING" id="554065.E1ZKU7"/>
<dbReference type="OMA" id="ASEYRYA"/>
<dbReference type="Pfam" id="PF01380">
    <property type="entry name" value="SIS"/>
    <property type="match status" value="1"/>
</dbReference>
<dbReference type="Pfam" id="PF13522">
    <property type="entry name" value="GATase_6"/>
    <property type="match status" value="1"/>
</dbReference>
<evidence type="ECO:0000256" key="5">
    <source>
        <dbReference type="ARBA" id="ARBA00022962"/>
    </source>
</evidence>
<proteinExistence type="predicted"/>
<dbReference type="Proteomes" id="UP000008141">
    <property type="component" value="Unassembled WGS sequence"/>
</dbReference>
<dbReference type="GO" id="GO:0006487">
    <property type="term" value="P:protein N-linked glycosylation"/>
    <property type="evidence" value="ECO:0007669"/>
    <property type="project" value="TreeGrafter"/>
</dbReference>
<dbReference type="SUPFAM" id="SSF56235">
    <property type="entry name" value="N-terminal nucleophile aminohydrolases (Ntn hydrolases)"/>
    <property type="match status" value="1"/>
</dbReference>
<dbReference type="PROSITE" id="PS51278">
    <property type="entry name" value="GATASE_TYPE_2"/>
    <property type="match status" value="1"/>
</dbReference>
<dbReference type="AlphaFoldDB" id="E1ZKU7"/>
<keyword evidence="5" id="KW-0315">Glutamine amidotransferase</keyword>
<accession>E1ZKU7</accession>
<dbReference type="eggNOG" id="KOG1268">
    <property type="taxonomic scope" value="Eukaryota"/>
</dbReference>
<feature type="domain" description="SIS" evidence="7">
    <location>
        <begin position="188"/>
        <end position="332"/>
    </location>
</feature>
<dbReference type="Gene3D" id="3.40.50.10490">
    <property type="entry name" value="Glucose-6-phosphate isomerase like protein, domain 1"/>
    <property type="match status" value="1"/>
</dbReference>
<dbReference type="InterPro" id="IPR035490">
    <property type="entry name" value="GlmS/FrlB_SIS"/>
</dbReference>
<comment type="catalytic activity">
    <reaction evidence="1">
        <text>D-fructose 6-phosphate + L-glutamine = D-glucosamine 6-phosphate + L-glutamate</text>
        <dbReference type="Rhea" id="RHEA:13237"/>
        <dbReference type="ChEBI" id="CHEBI:29985"/>
        <dbReference type="ChEBI" id="CHEBI:58359"/>
        <dbReference type="ChEBI" id="CHEBI:58725"/>
        <dbReference type="ChEBI" id="CHEBI:61527"/>
        <dbReference type="EC" id="2.6.1.16"/>
    </reaction>
</comment>
<dbReference type="EMBL" id="GL433851">
    <property type="protein sequence ID" value="EFN53552.1"/>
    <property type="molecule type" value="Genomic_DNA"/>
</dbReference>
<dbReference type="PANTHER" id="PTHR10937">
    <property type="entry name" value="GLUCOSAMINE--FRUCTOSE-6-PHOSPHATE AMINOTRANSFERASE, ISOMERIZING"/>
    <property type="match status" value="1"/>
</dbReference>
<gene>
    <name evidence="8" type="ORF">CHLNCDRAFT_136690</name>
</gene>
<dbReference type="InterPro" id="IPR029055">
    <property type="entry name" value="Ntn_hydrolases_N"/>
</dbReference>
<dbReference type="PROSITE" id="PS51464">
    <property type="entry name" value="SIS"/>
    <property type="match status" value="1"/>
</dbReference>
<dbReference type="InParanoid" id="E1ZKU7"/>
<dbReference type="FunFam" id="3.40.50.10490:FF:000002">
    <property type="entry name" value="Glutamine--fructose-6-phosphate aminotransferase [isomerizing]"/>
    <property type="match status" value="1"/>
</dbReference>
<dbReference type="CDD" id="cd05009">
    <property type="entry name" value="SIS_GlmS_GlmD_2"/>
    <property type="match status" value="1"/>
</dbReference>
<evidence type="ECO:0000259" key="7">
    <source>
        <dbReference type="PROSITE" id="PS51464"/>
    </source>
</evidence>
<organism evidence="9">
    <name type="scientific">Chlorella variabilis</name>
    <name type="common">Green alga</name>
    <dbReference type="NCBI Taxonomy" id="554065"/>
    <lineage>
        <taxon>Eukaryota</taxon>
        <taxon>Viridiplantae</taxon>
        <taxon>Chlorophyta</taxon>
        <taxon>core chlorophytes</taxon>
        <taxon>Trebouxiophyceae</taxon>
        <taxon>Chlorellales</taxon>
        <taxon>Chlorellaceae</taxon>
        <taxon>Chlorella clade</taxon>
        <taxon>Chlorella</taxon>
    </lineage>
</organism>
<dbReference type="KEGG" id="cvr:CHLNCDRAFT_136690"/>
<dbReference type="GO" id="GO:0006002">
    <property type="term" value="P:fructose 6-phosphate metabolic process"/>
    <property type="evidence" value="ECO:0007669"/>
    <property type="project" value="TreeGrafter"/>
</dbReference>
<keyword evidence="9" id="KW-1185">Reference proteome</keyword>
<dbReference type="GO" id="GO:0006047">
    <property type="term" value="P:UDP-N-acetylglucosamine metabolic process"/>
    <property type="evidence" value="ECO:0007669"/>
    <property type="project" value="TreeGrafter"/>
</dbReference>
<sequence>MCGIFGFYFYDVRHSHQEILNTLFDGLRRLEYRGYDSAGVSIDWPVQAEGEAAPSTKPVVIKAKGKVDDLVKLVSEEIKGFPFDPKAQVKAHAGIAHTRWATHGPPCARNSHPHVSSPDHEFVVVHNGTITNFRALKEFLMKEGETFESDTDTEVIPKLCKFLYRLGPHRGSYMVRRSLKLNDQIKQLAADLKEEQSCLMFGRGRNYATAMEAALKVKEVSYMHSEGINAGEMKHGPLALVDDKLPIVVISTMDTMHSKMAGVIQQLMARNGRLIVVANEEDDEMVDIVAGKYPIVQVPRVDDAIQPIINIIPLQLLSYHLTCLRGYNVDQPRNLAKSVTVTEE</sequence>
<dbReference type="Gene3D" id="3.60.20.10">
    <property type="entry name" value="Glutamine Phosphoribosylpyrophosphate, subunit 1, domain 1"/>
    <property type="match status" value="1"/>
</dbReference>
<dbReference type="RefSeq" id="XP_005845654.1">
    <property type="nucleotide sequence ID" value="XM_005845592.1"/>
</dbReference>
<name>E1ZKU7_CHLVA</name>
<dbReference type="GO" id="GO:0046349">
    <property type="term" value="P:amino sugar biosynthetic process"/>
    <property type="evidence" value="ECO:0007669"/>
    <property type="project" value="UniProtKB-ARBA"/>
</dbReference>
<dbReference type="EC" id="2.6.1.16" evidence="2"/>
<dbReference type="SUPFAM" id="SSF53697">
    <property type="entry name" value="SIS domain"/>
    <property type="match status" value="1"/>
</dbReference>
<dbReference type="GO" id="GO:0004360">
    <property type="term" value="F:glutamine-fructose-6-phosphate transaminase (isomerizing) activity"/>
    <property type="evidence" value="ECO:0007669"/>
    <property type="project" value="UniProtKB-EC"/>
</dbReference>
<keyword evidence="4" id="KW-0808">Transferase</keyword>
<dbReference type="InterPro" id="IPR001347">
    <property type="entry name" value="SIS_dom"/>
</dbReference>
<dbReference type="InterPro" id="IPR017932">
    <property type="entry name" value="GATase_2_dom"/>
</dbReference>
<evidence type="ECO:0000259" key="6">
    <source>
        <dbReference type="PROSITE" id="PS51278"/>
    </source>
</evidence>
<feature type="domain" description="Glutamine amidotransferase type-2" evidence="6">
    <location>
        <begin position="2"/>
        <end position="280"/>
    </location>
</feature>
<dbReference type="GO" id="GO:0097367">
    <property type="term" value="F:carbohydrate derivative binding"/>
    <property type="evidence" value="ECO:0007669"/>
    <property type="project" value="InterPro"/>
</dbReference>
<keyword evidence="3" id="KW-0032">Aminotransferase</keyword>
<reference evidence="8 9" key="1">
    <citation type="journal article" date="2010" name="Plant Cell">
        <title>The Chlorella variabilis NC64A genome reveals adaptation to photosymbiosis, coevolution with viruses, and cryptic sex.</title>
        <authorList>
            <person name="Blanc G."/>
            <person name="Duncan G."/>
            <person name="Agarkova I."/>
            <person name="Borodovsky M."/>
            <person name="Gurnon J."/>
            <person name="Kuo A."/>
            <person name="Lindquist E."/>
            <person name="Lucas S."/>
            <person name="Pangilinan J."/>
            <person name="Polle J."/>
            <person name="Salamov A."/>
            <person name="Terry A."/>
            <person name="Yamada T."/>
            <person name="Dunigan D.D."/>
            <person name="Grigoriev I.V."/>
            <person name="Claverie J.M."/>
            <person name="Van Etten J.L."/>
        </authorList>
    </citation>
    <scope>NUCLEOTIDE SEQUENCE [LARGE SCALE GENOMIC DNA]</scope>
    <source>
        <strain evidence="8 9">NC64A</strain>
    </source>
</reference>